<evidence type="ECO:0000313" key="2">
    <source>
        <dbReference type="Proteomes" id="UP001060085"/>
    </source>
</evidence>
<organism evidence="1 2">
    <name type="scientific">Catharanthus roseus</name>
    <name type="common">Madagascar periwinkle</name>
    <name type="synonym">Vinca rosea</name>
    <dbReference type="NCBI Taxonomy" id="4058"/>
    <lineage>
        <taxon>Eukaryota</taxon>
        <taxon>Viridiplantae</taxon>
        <taxon>Streptophyta</taxon>
        <taxon>Embryophyta</taxon>
        <taxon>Tracheophyta</taxon>
        <taxon>Spermatophyta</taxon>
        <taxon>Magnoliopsida</taxon>
        <taxon>eudicotyledons</taxon>
        <taxon>Gunneridae</taxon>
        <taxon>Pentapetalae</taxon>
        <taxon>asterids</taxon>
        <taxon>lamiids</taxon>
        <taxon>Gentianales</taxon>
        <taxon>Apocynaceae</taxon>
        <taxon>Rauvolfioideae</taxon>
        <taxon>Vinceae</taxon>
        <taxon>Catharanthinae</taxon>
        <taxon>Catharanthus</taxon>
    </lineage>
</organism>
<dbReference type="Proteomes" id="UP001060085">
    <property type="component" value="Linkage Group LG02"/>
</dbReference>
<comment type="caution">
    <text evidence="1">The sequence shown here is derived from an EMBL/GenBank/DDBJ whole genome shotgun (WGS) entry which is preliminary data.</text>
</comment>
<protein>
    <submittedName>
        <fullName evidence="1">Uncharacterized protein</fullName>
    </submittedName>
</protein>
<dbReference type="EMBL" id="CM044702">
    <property type="protein sequence ID" value="KAI5677998.1"/>
    <property type="molecule type" value="Genomic_DNA"/>
</dbReference>
<proteinExistence type="predicted"/>
<name>A0ACC0BZP3_CATRO</name>
<gene>
    <name evidence="1" type="ORF">M9H77_08948</name>
</gene>
<accession>A0ACC0BZP3</accession>
<evidence type="ECO:0000313" key="1">
    <source>
        <dbReference type="EMBL" id="KAI5677998.1"/>
    </source>
</evidence>
<sequence>MKGKRCSCMRGRLMEFLILCSHELEVYPRVKYSALAIFAERFYPSLSRLQEENAHGSWLLHPMSESNLQLFALTSIWISSKFHGSPPLSVKHFKFLGDKYIKEQHFTTRDFKEAELILMQVLDFSIGTLSIALVFLEELLDQLKGISLTGECIKLEACCDIMDLLYEKEETFDLFSSPRSLAASVLVAAYVITVPTQRWEFPVLPWDYAINSEPSESVVLL</sequence>
<reference evidence="2" key="1">
    <citation type="journal article" date="2023" name="Nat. Plants">
        <title>Single-cell RNA sequencing provides a high-resolution roadmap for understanding the multicellular compartmentation of specialized metabolism.</title>
        <authorList>
            <person name="Sun S."/>
            <person name="Shen X."/>
            <person name="Li Y."/>
            <person name="Li Y."/>
            <person name="Wang S."/>
            <person name="Li R."/>
            <person name="Zhang H."/>
            <person name="Shen G."/>
            <person name="Guo B."/>
            <person name="Wei J."/>
            <person name="Xu J."/>
            <person name="St-Pierre B."/>
            <person name="Chen S."/>
            <person name="Sun C."/>
        </authorList>
    </citation>
    <scope>NUCLEOTIDE SEQUENCE [LARGE SCALE GENOMIC DNA]</scope>
</reference>
<keyword evidence="2" id="KW-1185">Reference proteome</keyword>